<dbReference type="GO" id="GO:0030983">
    <property type="term" value="F:mismatched DNA binding"/>
    <property type="evidence" value="ECO:0007669"/>
    <property type="project" value="InterPro"/>
</dbReference>
<dbReference type="SUPFAM" id="SSF48334">
    <property type="entry name" value="DNA repair protein MutS, domain III"/>
    <property type="match status" value="1"/>
</dbReference>
<gene>
    <name evidence="6" type="ORF">GXP67_02500</name>
</gene>
<feature type="transmembrane region" description="Helical" evidence="4">
    <location>
        <begin position="30"/>
        <end position="47"/>
    </location>
</feature>
<evidence type="ECO:0000256" key="1">
    <source>
        <dbReference type="ARBA" id="ARBA00022741"/>
    </source>
</evidence>
<dbReference type="Gene3D" id="3.40.50.300">
    <property type="entry name" value="P-loop containing nucleotide triphosphate hydrolases"/>
    <property type="match status" value="1"/>
</dbReference>
<evidence type="ECO:0000313" key="6">
    <source>
        <dbReference type="EMBL" id="QHT65612.1"/>
    </source>
</evidence>
<keyword evidence="3" id="KW-0238">DNA-binding</keyword>
<keyword evidence="1" id="KW-0547">Nucleotide-binding</keyword>
<dbReference type="KEGG" id="rhoz:GXP67_02500"/>
<dbReference type="InterPro" id="IPR045076">
    <property type="entry name" value="MutS"/>
</dbReference>
<evidence type="ECO:0000313" key="7">
    <source>
        <dbReference type="Proteomes" id="UP000480178"/>
    </source>
</evidence>
<dbReference type="SMART" id="SM00534">
    <property type="entry name" value="MUTSac"/>
    <property type="match status" value="1"/>
</dbReference>
<dbReference type="Proteomes" id="UP000480178">
    <property type="component" value="Chromosome"/>
</dbReference>
<dbReference type="InterPro" id="IPR027417">
    <property type="entry name" value="P-loop_NTPase"/>
</dbReference>
<evidence type="ECO:0000259" key="5">
    <source>
        <dbReference type="SMART" id="SM00534"/>
    </source>
</evidence>
<name>A0A6C0GCQ6_9BACT</name>
<feature type="transmembrane region" description="Helical" evidence="4">
    <location>
        <begin position="211"/>
        <end position="231"/>
    </location>
</feature>
<feature type="domain" description="DNA mismatch repair proteins mutS family" evidence="5">
    <location>
        <begin position="421"/>
        <end position="596"/>
    </location>
</feature>
<dbReference type="RefSeq" id="WP_162441694.1">
    <property type="nucleotide sequence ID" value="NZ_CP048222.1"/>
</dbReference>
<dbReference type="InterPro" id="IPR000432">
    <property type="entry name" value="DNA_mismatch_repair_MutS_C"/>
</dbReference>
<feature type="transmembrane region" description="Helical" evidence="4">
    <location>
        <begin position="237"/>
        <end position="255"/>
    </location>
</feature>
<dbReference type="GO" id="GO:0005524">
    <property type="term" value="F:ATP binding"/>
    <property type="evidence" value="ECO:0007669"/>
    <property type="project" value="UniProtKB-KW"/>
</dbReference>
<dbReference type="GO" id="GO:0140664">
    <property type="term" value="F:ATP-dependent DNA damage sensor activity"/>
    <property type="evidence" value="ECO:0007669"/>
    <property type="project" value="InterPro"/>
</dbReference>
<feature type="transmembrane region" description="Helical" evidence="4">
    <location>
        <begin position="53"/>
        <end position="71"/>
    </location>
</feature>
<keyword evidence="4" id="KW-0812">Transmembrane</keyword>
<accession>A0A6C0GCQ6</accession>
<dbReference type="PANTHER" id="PTHR11361">
    <property type="entry name" value="DNA MISMATCH REPAIR PROTEIN MUTS FAMILY MEMBER"/>
    <property type="match status" value="1"/>
</dbReference>
<dbReference type="GO" id="GO:0006298">
    <property type="term" value="P:mismatch repair"/>
    <property type="evidence" value="ECO:0007669"/>
    <property type="project" value="InterPro"/>
</dbReference>
<dbReference type="PANTHER" id="PTHR11361:SF99">
    <property type="entry name" value="DNA MISMATCH REPAIR PROTEIN"/>
    <property type="match status" value="1"/>
</dbReference>
<keyword evidence="4" id="KW-0472">Membrane</keyword>
<keyword evidence="7" id="KW-1185">Reference proteome</keyword>
<proteinExistence type="predicted"/>
<dbReference type="AlphaFoldDB" id="A0A6C0GCQ6"/>
<feature type="transmembrane region" description="Helical" evidence="4">
    <location>
        <begin position="441"/>
        <end position="467"/>
    </location>
</feature>
<evidence type="ECO:0000256" key="4">
    <source>
        <dbReference type="SAM" id="Phobius"/>
    </source>
</evidence>
<organism evidence="6 7">
    <name type="scientific">Rhodocytophaga rosea</name>
    <dbReference type="NCBI Taxonomy" id="2704465"/>
    <lineage>
        <taxon>Bacteria</taxon>
        <taxon>Pseudomonadati</taxon>
        <taxon>Bacteroidota</taxon>
        <taxon>Cytophagia</taxon>
        <taxon>Cytophagales</taxon>
        <taxon>Rhodocytophagaceae</taxon>
        <taxon>Rhodocytophaga</taxon>
    </lineage>
</organism>
<reference evidence="6 7" key="1">
    <citation type="submission" date="2020-01" db="EMBL/GenBank/DDBJ databases">
        <authorList>
            <person name="Kim M.K."/>
        </authorList>
    </citation>
    <scope>NUCLEOTIDE SEQUENCE [LARGE SCALE GENOMIC DNA]</scope>
    <source>
        <strain evidence="6 7">172606-1</strain>
    </source>
</reference>
<dbReference type="GO" id="GO:0005829">
    <property type="term" value="C:cytosol"/>
    <property type="evidence" value="ECO:0007669"/>
    <property type="project" value="TreeGrafter"/>
</dbReference>
<keyword evidence="4" id="KW-1133">Transmembrane helix</keyword>
<protein>
    <submittedName>
        <fullName evidence="6">DNA mismatch repair protein MutS</fullName>
    </submittedName>
</protein>
<evidence type="ECO:0000256" key="3">
    <source>
        <dbReference type="ARBA" id="ARBA00023125"/>
    </source>
</evidence>
<keyword evidence="2" id="KW-0067">ATP-binding</keyword>
<dbReference type="Pfam" id="PF00488">
    <property type="entry name" value="MutS_V"/>
    <property type="match status" value="1"/>
</dbReference>
<dbReference type="EMBL" id="CP048222">
    <property type="protein sequence ID" value="QHT65612.1"/>
    <property type="molecule type" value="Genomic_DNA"/>
</dbReference>
<dbReference type="InterPro" id="IPR036187">
    <property type="entry name" value="DNA_mismatch_repair_MutS_sf"/>
</dbReference>
<dbReference type="SUPFAM" id="SSF52540">
    <property type="entry name" value="P-loop containing nucleoside triphosphate hydrolases"/>
    <property type="match status" value="1"/>
</dbReference>
<dbReference type="Gene3D" id="1.10.1420.10">
    <property type="match status" value="1"/>
</dbReference>
<sequence>MPLLETFQQRQNSFGQQAARWQQQYNQLSWVRVLVFVAGIAGIWLLYRNDTAALLVIGFAVLVLGLFLYLMKKHNQIAYQRDQCRFMSQINQEETARLKGKHHPEENGNQHADAKHPYLTDLDIFGRSSLFELLNRSTTLGGNLLLASWLKQAASAQEIHQRQQTIKEMAPYIDWRQHFQASGMHVKASLPEIESLLQWIDEPPVLSPKKWLVGLVYILPVLTVTAILLSVFTEITYHLPAFFILINSALLGYTFKEVKDASEKTAKSAKVLKVYAELLHTLETCPFQSERMQELKRALEHSHSKASTRIRQLSSLLYNLEARQNVYFYALVSSTILWDLFFVMRLEKWKEQVQEDIHLWLQSVSEAETLNSLAGFMYANPEYCLPEISSENLHLQAQYMAHPLILKEKRISNSIHLSGAGKTMVITGSNMSGKSTFLRTVGINAVLAMAGAPVCAAGFTVSIFQVFTSMRTQDSLEENVSSFYAELKRLKQLIDSLPEGKPILYLLDEILKGTNSQDRHSGAQALIRQLHRYNASGFISTHDLALGDMSKEIPGFVSNYSFNSEVVNDKLYFDYTLREGVCKSFNASKLMQQIGIEME</sequence>
<evidence type="ECO:0000256" key="2">
    <source>
        <dbReference type="ARBA" id="ARBA00022840"/>
    </source>
</evidence>